<dbReference type="InterPro" id="IPR036691">
    <property type="entry name" value="Endo/exonu/phosph_ase_sf"/>
</dbReference>
<organism evidence="1">
    <name type="scientific">Sesamum radiatum</name>
    <name type="common">Black benniseed</name>
    <dbReference type="NCBI Taxonomy" id="300843"/>
    <lineage>
        <taxon>Eukaryota</taxon>
        <taxon>Viridiplantae</taxon>
        <taxon>Streptophyta</taxon>
        <taxon>Embryophyta</taxon>
        <taxon>Tracheophyta</taxon>
        <taxon>Spermatophyta</taxon>
        <taxon>Magnoliopsida</taxon>
        <taxon>eudicotyledons</taxon>
        <taxon>Gunneridae</taxon>
        <taxon>Pentapetalae</taxon>
        <taxon>asterids</taxon>
        <taxon>lamiids</taxon>
        <taxon>Lamiales</taxon>
        <taxon>Pedaliaceae</taxon>
        <taxon>Sesamum</taxon>
    </lineage>
</organism>
<reference evidence="1" key="1">
    <citation type="submission" date="2020-06" db="EMBL/GenBank/DDBJ databases">
        <authorList>
            <person name="Li T."/>
            <person name="Hu X."/>
            <person name="Zhang T."/>
            <person name="Song X."/>
            <person name="Zhang H."/>
            <person name="Dai N."/>
            <person name="Sheng W."/>
            <person name="Hou X."/>
            <person name="Wei L."/>
        </authorList>
    </citation>
    <scope>NUCLEOTIDE SEQUENCE</scope>
    <source>
        <strain evidence="1">G02</strain>
        <tissue evidence="1">Leaf</tissue>
    </source>
</reference>
<accession>A0AAW2L3Q8</accession>
<reference evidence="1" key="2">
    <citation type="journal article" date="2024" name="Plant">
        <title>Genomic evolution and insights into agronomic trait innovations of Sesamum species.</title>
        <authorList>
            <person name="Miao H."/>
            <person name="Wang L."/>
            <person name="Qu L."/>
            <person name="Liu H."/>
            <person name="Sun Y."/>
            <person name="Le M."/>
            <person name="Wang Q."/>
            <person name="Wei S."/>
            <person name="Zheng Y."/>
            <person name="Lin W."/>
            <person name="Duan Y."/>
            <person name="Cao H."/>
            <person name="Xiong S."/>
            <person name="Wang X."/>
            <person name="Wei L."/>
            <person name="Li C."/>
            <person name="Ma Q."/>
            <person name="Ju M."/>
            <person name="Zhao R."/>
            <person name="Li G."/>
            <person name="Mu C."/>
            <person name="Tian Q."/>
            <person name="Mei H."/>
            <person name="Zhang T."/>
            <person name="Gao T."/>
            <person name="Zhang H."/>
        </authorList>
    </citation>
    <scope>NUCLEOTIDE SEQUENCE</scope>
    <source>
        <strain evidence="1">G02</strain>
    </source>
</reference>
<protein>
    <recommendedName>
        <fullName evidence="2">Endonuclease/exonuclease/phosphatase domain-containing protein</fullName>
    </recommendedName>
</protein>
<dbReference type="PANTHER" id="PTHR33710:SF71">
    <property type="entry name" value="ENDONUCLEASE_EXONUCLEASE_PHOSPHATASE DOMAIN-CONTAINING PROTEIN"/>
    <property type="match status" value="1"/>
</dbReference>
<dbReference type="AlphaFoldDB" id="A0AAW2L3Q8"/>
<comment type="caution">
    <text evidence="1">The sequence shown here is derived from an EMBL/GenBank/DDBJ whole genome shotgun (WGS) entry which is preliminary data.</text>
</comment>
<gene>
    <name evidence="1" type="ORF">Sradi_5705000</name>
</gene>
<sequence length="143" mass="16767">MQALTQMVEHIYDEPWLISGDINVVIDDSEVFGQATDTSASMREFNDCVTKTGVYLPFFGAQYSWYNCSEGRWSLWKRLDKMLVNEAWLEHWPHTTYLYAHPRTSDRSPLILQGLKVRRDTILFRFHNFIAKTLGFLQLVTDN</sequence>
<dbReference type="EMBL" id="JACGWJ010000026">
    <property type="protein sequence ID" value="KAL0313057.1"/>
    <property type="molecule type" value="Genomic_DNA"/>
</dbReference>
<proteinExistence type="predicted"/>
<dbReference type="Gene3D" id="3.60.10.10">
    <property type="entry name" value="Endonuclease/exonuclease/phosphatase"/>
    <property type="match status" value="1"/>
</dbReference>
<dbReference type="PANTHER" id="PTHR33710">
    <property type="entry name" value="BNAC02G09200D PROTEIN"/>
    <property type="match status" value="1"/>
</dbReference>
<evidence type="ECO:0000313" key="1">
    <source>
        <dbReference type="EMBL" id="KAL0313057.1"/>
    </source>
</evidence>
<dbReference type="SUPFAM" id="SSF56219">
    <property type="entry name" value="DNase I-like"/>
    <property type="match status" value="1"/>
</dbReference>
<name>A0AAW2L3Q8_SESRA</name>
<evidence type="ECO:0008006" key="2">
    <source>
        <dbReference type="Google" id="ProtNLM"/>
    </source>
</evidence>